<dbReference type="OrthoDB" id="3697068at2"/>
<feature type="region of interest" description="Disordered" evidence="1">
    <location>
        <begin position="1"/>
        <end position="55"/>
    </location>
</feature>
<feature type="compositionally biased region" description="Basic residues" evidence="1">
    <location>
        <begin position="186"/>
        <end position="209"/>
    </location>
</feature>
<name>A0A3M8ALB8_9MICO</name>
<dbReference type="RefSeq" id="WP_122935813.1">
    <property type="nucleotide sequence ID" value="NZ_JBHSNT010000060.1"/>
</dbReference>
<reference evidence="2 3" key="1">
    <citation type="submission" date="2018-10" db="EMBL/GenBank/DDBJ databases">
        <title>Isolation, diversity and antibacterial activity of antinobacteria from the wheat rhizosphere soil.</title>
        <authorList>
            <person name="Sun T."/>
        </authorList>
    </citation>
    <scope>NUCLEOTIDE SEQUENCE [LARGE SCALE GENOMIC DNA]</scope>
    <source>
        <strain evidence="2 3">SJ-23</strain>
    </source>
</reference>
<feature type="region of interest" description="Disordered" evidence="1">
    <location>
        <begin position="180"/>
        <end position="251"/>
    </location>
</feature>
<dbReference type="Proteomes" id="UP000275048">
    <property type="component" value="Unassembled WGS sequence"/>
</dbReference>
<evidence type="ECO:0000256" key="1">
    <source>
        <dbReference type="SAM" id="MobiDB-lite"/>
    </source>
</evidence>
<sequence length="251" mass="28022">MTTPGTNDHDHLGDVPDAADTPEISDTKDTTMTNDTDHDTSTDGPGDAGTIPTSPRPLGYWLRVIDRRLDDEMRALFEAEGLTRRDWRRLNLIGGAVADARLAERLASRPEKVEPLVERGWVEGEPGAWRLTESGVAARDALVERVSALRARVAGAVGPEEFATTLASLEAIARTLGWSEDERMPHGPRRGIRRPHGRRPRHHGEHPHHHGGEHPHDHGHERHHGGEHPCRGHEFHHGRERRRGEHPRPTV</sequence>
<protein>
    <recommendedName>
        <fullName evidence="4">MarR family transcriptional regulator</fullName>
    </recommendedName>
</protein>
<proteinExistence type="predicted"/>
<dbReference type="AlphaFoldDB" id="A0A3M8ALB8"/>
<accession>A0A3M8ALB8</accession>
<feature type="compositionally biased region" description="Basic and acidic residues" evidence="1">
    <location>
        <begin position="25"/>
        <end position="41"/>
    </location>
</feature>
<evidence type="ECO:0000313" key="2">
    <source>
        <dbReference type="EMBL" id="RNB51245.1"/>
    </source>
</evidence>
<organism evidence="2 3">
    <name type="scientific">Agromyces tardus</name>
    <dbReference type="NCBI Taxonomy" id="2583849"/>
    <lineage>
        <taxon>Bacteria</taxon>
        <taxon>Bacillati</taxon>
        <taxon>Actinomycetota</taxon>
        <taxon>Actinomycetes</taxon>
        <taxon>Micrococcales</taxon>
        <taxon>Microbacteriaceae</taxon>
        <taxon>Agromyces</taxon>
    </lineage>
</organism>
<feature type="compositionally biased region" description="Basic and acidic residues" evidence="1">
    <location>
        <begin position="210"/>
        <end position="251"/>
    </location>
</feature>
<dbReference type="SUPFAM" id="SSF46785">
    <property type="entry name" value="Winged helix' DNA-binding domain"/>
    <property type="match status" value="1"/>
</dbReference>
<evidence type="ECO:0000313" key="3">
    <source>
        <dbReference type="Proteomes" id="UP000275048"/>
    </source>
</evidence>
<dbReference type="Gene3D" id="1.10.10.10">
    <property type="entry name" value="Winged helix-like DNA-binding domain superfamily/Winged helix DNA-binding domain"/>
    <property type="match status" value="1"/>
</dbReference>
<keyword evidence="3" id="KW-1185">Reference proteome</keyword>
<dbReference type="InterPro" id="IPR036390">
    <property type="entry name" value="WH_DNA-bd_sf"/>
</dbReference>
<gene>
    <name evidence="2" type="ORF">EDM22_04195</name>
</gene>
<dbReference type="EMBL" id="RHHB01000004">
    <property type="protein sequence ID" value="RNB51245.1"/>
    <property type="molecule type" value="Genomic_DNA"/>
</dbReference>
<comment type="caution">
    <text evidence="2">The sequence shown here is derived from an EMBL/GenBank/DDBJ whole genome shotgun (WGS) entry which is preliminary data.</text>
</comment>
<evidence type="ECO:0008006" key="4">
    <source>
        <dbReference type="Google" id="ProtNLM"/>
    </source>
</evidence>
<dbReference type="InterPro" id="IPR036388">
    <property type="entry name" value="WH-like_DNA-bd_sf"/>
</dbReference>